<evidence type="ECO:0000313" key="2">
    <source>
        <dbReference type="Proteomes" id="UP000247389"/>
    </source>
</evidence>
<evidence type="ECO:0000313" key="1">
    <source>
        <dbReference type="EMBL" id="PXV70122.1"/>
    </source>
</evidence>
<protein>
    <recommendedName>
        <fullName evidence="3">DUF2971 family protein</fullName>
    </recommendedName>
</protein>
<accession>A0A318EDJ3</accession>
<proteinExistence type="predicted"/>
<dbReference type="Proteomes" id="UP000247389">
    <property type="component" value="Unassembled WGS sequence"/>
</dbReference>
<gene>
    <name evidence="1" type="ORF">C8C78_101119</name>
</gene>
<dbReference type="EMBL" id="QICM01000001">
    <property type="protein sequence ID" value="PXV70122.1"/>
    <property type="molecule type" value="Genomic_DNA"/>
</dbReference>
<name>A0A318EDJ3_9FIRM</name>
<reference evidence="1 2" key="1">
    <citation type="submission" date="2018-04" db="EMBL/GenBank/DDBJ databases">
        <title>Subsurface microbial communities from deep shales in Ohio and West Virginia, USA.</title>
        <authorList>
            <person name="Wrighton K."/>
        </authorList>
    </citation>
    <scope>NUCLEOTIDE SEQUENCE [LARGE SCALE GENOMIC DNA]</scope>
    <source>
        <strain evidence="1 2">MSL28</strain>
    </source>
</reference>
<dbReference type="InterPro" id="IPR021352">
    <property type="entry name" value="DUF2971"/>
</dbReference>
<organism evidence="1 2">
    <name type="scientific">Halanaerobium congolense</name>
    <dbReference type="NCBI Taxonomy" id="54121"/>
    <lineage>
        <taxon>Bacteria</taxon>
        <taxon>Bacillati</taxon>
        <taxon>Bacillota</taxon>
        <taxon>Clostridia</taxon>
        <taxon>Halanaerobiales</taxon>
        <taxon>Halanaerobiaceae</taxon>
        <taxon>Halanaerobium</taxon>
    </lineage>
</organism>
<evidence type="ECO:0008006" key="3">
    <source>
        <dbReference type="Google" id="ProtNLM"/>
    </source>
</evidence>
<comment type="caution">
    <text evidence="1">The sequence shown here is derived from an EMBL/GenBank/DDBJ whole genome shotgun (WGS) entry which is preliminary data.</text>
</comment>
<sequence>MFYKYRSIQNFKYFVDIILKNRLYGAPYFNMNDPMEGHYIYNLKQTSNQIIRKIKGEKDKLRIISLSRKNDDTLMWAHYANGHRGVVIGVEIDQEKYDVREVEYLNNIFNLKDVIPGRETAKQILTKKHGAWSYEEENRIFIENGQKYAYVTVKEIILGSKMSTQNKGLIKELIKEIKPEIDVYSCNLSNFELQV</sequence>
<dbReference type="AlphaFoldDB" id="A0A318EDJ3"/>
<dbReference type="RefSeq" id="WP_219997530.1">
    <property type="nucleotide sequence ID" value="NZ_QICM01000001.1"/>
</dbReference>
<dbReference type="Pfam" id="PF11185">
    <property type="entry name" value="DUF2971"/>
    <property type="match status" value="1"/>
</dbReference>